<evidence type="ECO:0000313" key="10">
    <source>
        <dbReference type="EMBL" id="GIT97009.1"/>
    </source>
</evidence>
<feature type="transmembrane region" description="Helical" evidence="7">
    <location>
        <begin position="172"/>
        <end position="190"/>
    </location>
</feature>
<feature type="transmembrane region" description="Helical" evidence="7">
    <location>
        <begin position="202"/>
        <end position="222"/>
    </location>
</feature>
<evidence type="ECO:0000256" key="5">
    <source>
        <dbReference type="ARBA" id="ARBA00022989"/>
    </source>
</evidence>
<dbReference type="InterPro" id="IPR032816">
    <property type="entry name" value="VTT_dom"/>
</dbReference>
<evidence type="ECO:0008006" key="12">
    <source>
        <dbReference type="Google" id="ProtNLM"/>
    </source>
</evidence>
<name>A0ABQ4NRG6_9RHOB</name>
<dbReference type="RefSeq" id="WP_220750497.1">
    <property type="nucleotide sequence ID" value="NZ_BPFH01000010.1"/>
</dbReference>
<keyword evidence="6 7" id="KW-0472">Membrane</keyword>
<dbReference type="Pfam" id="PF09335">
    <property type="entry name" value="VTT_dom"/>
    <property type="match status" value="1"/>
</dbReference>
<evidence type="ECO:0000256" key="1">
    <source>
        <dbReference type="ARBA" id="ARBA00004651"/>
    </source>
</evidence>
<feature type="transmembrane region" description="Helical" evidence="7">
    <location>
        <begin position="92"/>
        <end position="110"/>
    </location>
</feature>
<evidence type="ECO:0000256" key="7">
    <source>
        <dbReference type="SAM" id="Phobius"/>
    </source>
</evidence>
<evidence type="ECO:0000256" key="2">
    <source>
        <dbReference type="ARBA" id="ARBA00010792"/>
    </source>
</evidence>
<dbReference type="PANTHER" id="PTHR30353:SF15">
    <property type="entry name" value="INNER MEMBRANE PROTEIN YABI"/>
    <property type="match status" value="1"/>
</dbReference>
<organism evidence="10 11">
    <name type="scientific">Jannaschia pagri</name>
    <dbReference type="NCBI Taxonomy" id="2829797"/>
    <lineage>
        <taxon>Bacteria</taxon>
        <taxon>Pseudomonadati</taxon>
        <taxon>Pseudomonadota</taxon>
        <taxon>Alphaproteobacteria</taxon>
        <taxon>Rhodobacterales</taxon>
        <taxon>Roseobacteraceae</taxon>
        <taxon>Jannaschia</taxon>
    </lineage>
</organism>
<feature type="transmembrane region" description="Helical" evidence="7">
    <location>
        <begin position="145"/>
        <end position="166"/>
    </location>
</feature>
<evidence type="ECO:0000256" key="3">
    <source>
        <dbReference type="ARBA" id="ARBA00022475"/>
    </source>
</evidence>
<proteinExistence type="inferred from homology"/>
<reference evidence="10 11" key="1">
    <citation type="submission" date="2021-05" db="EMBL/GenBank/DDBJ databases">
        <title>Bacteria Genome sequencing.</title>
        <authorList>
            <person name="Takabe Y."/>
            <person name="Nakajima Y."/>
            <person name="Suzuki S."/>
            <person name="Shiozaki T."/>
        </authorList>
    </citation>
    <scope>NUCLEOTIDE SEQUENCE [LARGE SCALE GENOMIC DNA]</scope>
    <source>
        <strain evidence="10 11">AI_62</strain>
    </source>
</reference>
<keyword evidence="3" id="KW-1003">Cell membrane</keyword>
<keyword evidence="5 7" id="KW-1133">Transmembrane helix</keyword>
<keyword evidence="11" id="KW-1185">Reference proteome</keyword>
<feature type="transmembrane region" description="Helical" evidence="7">
    <location>
        <begin position="116"/>
        <end position="138"/>
    </location>
</feature>
<dbReference type="InterPro" id="IPR025902">
    <property type="entry name" value="LssY-like-C_dom"/>
</dbReference>
<comment type="similarity">
    <text evidence="2">Belongs to the DedA family.</text>
</comment>
<evidence type="ECO:0000313" key="11">
    <source>
        <dbReference type="Proteomes" id="UP000786693"/>
    </source>
</evidence>
<dbReference type="PANTHER" id="PTHR30353">
    <property type="entry name" value="INNER MEMBRANE PROTEIN DEDA-RELATED"/>
    <property type="match status" value="1"/>
</dbReference>
<comment type="subcellular location">
    <subcellularLocation>
        <location evidence="1">Cell membrane</location>
        <topology evidence="1">Multi-pass membrane protein</topology>
    </subcellularLocation>
</comment>
<protein>
    <recommendedName>
        <fullName evidence="12">Membrane protein DedA, SNARE-associated domain</fullName>
    </recommendedName>
</protein>
<gene>
    <name evidence="10" type="ORF">JANAI62_36320</name>
</gene>
<feature type="transmembrane region" description="Helical" evidence="7">
    <location>
        <begin position="48"/>
        <end position="71"/>
    </location>
</feature>
<keyword evidence="4 7" id="KW-0812">Transmembrane</keyword>
<evidence type="ECO:0000256" key="4">
    <source>
        <dbReference type="ARBA" id="ARBA00022692"/>
    </source>
</evidence>
<evidence type="ECO:0000256" key="6">
    <source>
        <dbReference type="ARBA" id="ARBA00023136"/>
    </source>
</evidence>
<sequence>MTAVETWGAPLLFLIAFVNAIPFVSWLIPAEPLFAFAGTRLASGSGASWVLAAYLGAWVGCQCSFWLGRLAGRQFLDRRGTDGLLIGRIQTLYQRYGAFMVVIAQAIAPISTLAQAMAGVFGMRPALYAVVSLLGAAIEVGQYTLIGYLGATVLAAFGLTPGQVLLEWIGPYAALGLLLGLVTLGVARILRRGRSSLPLRAAYATVYTALLVAAVSLGSLALSTDRTHPLGPVPLATACRLLEGPLIASAGSTALHRTKPINIVLASIDPEILLDNAGWLRSPTLAQRDIDVIEHIQMTWAGLPPASTLLLDGRATALAWQEDRGVIPRVKLRLWPVETPAGAPPIHIGAIARIDGLSLTLDGWLPTLGYDLEADLDPERDRVGQALTAGAGIPLAYVAGAKGQTDGAGYQTDGRVLVIGEIDLSSRCRGAAD</sequence>
<feature type="transmembrane region" description="Helical" evidence="7">
    <location>
        <begin position="7"/>
        <end position="28"/>
    </location>
</feature>
<dbReference type="EMBL" id="BPFH01000010">
    <property type="protein sequence ID" value="GIT97009.1"/>
    <property type="molecule type" value="Genomic_DNA"/>
</dbReference>
<dbReference type="Proteomes" id="UP000786693">
    <property type="component" value="Unassembled WGS sequence"/>
</dbReference>
<dbReference type="InterPro" id="IPR032818">
    <property type="entry name" value="DedA-like"/>
</dbReference>
<feature type="domain" description="VTT" evidence="8">
    <location>
        <begin position="28"/>
        <end position="148"/>
    </location>
</feature>
<dbReference type="Pfam" id="PF14067">
    <property type="entry name" value="LssY_C"/>
    <property type="match status" value="1"/>
</dbReference>
<evidence type="ECO:0000259" key="8">
    <source>
        <dbReference type="Pfam" id="PF09335"/>
    </source>
</evidence>
<feature type="domain" description="LssY-like C-terminal" evidence="9">
    <location>
        <begin position="256"/>
        <end position="415"/>
    </location>
</feature>
<evidence type="ECO:0000259" key="9">
    <source>
        <dbReference type="Pfam" id="PF14067"/>
    </source>
</evidence>
<comment type="caution">
    <text evidence="10">The sequence shown here is derived from an EMBL/GenBank/DDBJ whole genome shotgun (WGS) entry which is preliminary data.</text>
</comment>
<accession>A0ABQ4NRG6</accession>